<dbReference type="InterPro" id="IPR036649">
    <property type="entry name" value="Pyrophosphatase_sf"/>
</dbReference>
<evidence type="ECO:0000313" key="3">
    <source>
        <dbReference type="Proteomes" id="UP000233837"/>
    </source>
</evidence>
<feature type="domain" description="PUB2-4-like N-terminal" evidence="1">
    <location>
        <begin position="71"/>
        <end position="139"/>
    </location>
</feature>
<dbReference type="GO" id="GO:0005737">
    <property type="term" value="C:cytoplasm"/>
    <property type="evidence" value="ECO:0007669"/>
    <property type="project" value="InterPro"/>
</dbReference>
<dbReference type="GO" id="GO:0000287">
    <property type="term" value="F:magnesium ion binding"/>
    <property type="evidence" value="ECO:0007669"/>
    <property type="project" value="InterPro"/>
</dbReference>
<dbReference type="Gene3D" id="3.90.80.10">
    <property type="entry name" value="Inorganic pyrophosphatase"/>
    <property type="match status" value="1"/>
</dbReference>
<name>A0A2I0VD97_9ASPA</name>
<evidence type="ECO:0000313" key="2">
    <source>
        <dbReference type="EMBL" id="PKU61390.1"/>
    </source>
</evidence>
<proteinExistence type="predicted"/>
<accession>A0A2I0VD97</accession>
<sequence length="149" mass="17330">MLIYYIRCSKQGEKDDKINIVCDYDPEYRHYIDIKELRPHRLAEINTAFLMRHACDSSIADTTSRQLHLLNKMLKAALEVDSILVMLKAALEEDSISDLASDDKLKKMLGELDALVNKAYELLGNLYQMMSKVYFVVKYHLFCLDYIPM</sequence>
<dbReference type="STRING" id="906689.A0A2I0VD97"/>
<protein>
    <submittedName>
        <fullName evidence="2">Soluble inorganic pyrophosphatase</fullName>
    </submittedName>
</protein>
<dbReference type="InterPro" id="IPR057314">
    <property type="entry name" value="PUB2-4-like_N"/>
</dbReference>
<gene>
    <name evidence="2" type="primary">PPA</name>
    <name evidence="2" type="ORF">MA16_Dca027227</name>
</gene>
<keyword evidence="3" id="KW-1185">Reference proteome</keyword>
<dbReference type="GO" id="GO:0004427">
    <property type="term" value="F:inorganic diphosphate phosphatase activity"/>
    <property type="evidence" value="ECO:0007669"/>
    <property type="project" value="InterPro"/>
</dbReference>
<dbReference type="Proteomes" id="UP000233837">
    <property type="component" value="Unassembled WGS sequence"/>
</dbReference>
<evidence type="ECO:0000259" key="1">
    <source>
        <dbReference type="Pfam" id="PF25240"/>
    </source>
</evidence>
<reference evidence="2 3" key="1">
    <citation type="journal article" date="2016" name="Sci. Rep.">
        <title>The Dendrobium catenatum Lindl. genome sequence provides insights into polysaccharide synthase, floral development and adaptive evolution.</title>
        <authorList>
            <person name="Zhang G.Q."/>
            <person name="Xu Q."/>
            <person name="Bian C."/>
            <person name="Tsai W.C."/>
            <person name="Yeh C.M."/>
            <person name="Liu K.W."/>
            <person name="Yoshida K."/>
            <person name="Zhang L.S."/>
            <person name="Chang S.B."/>
            <person name="Chen F."/>
            <person name="Shi Y."/>
            <person name="Su Y.Y."/>
            <person name="Zhang Y.Q."/>
            <person name="Chen L.J."/>
            <person name="Yin Y."/>
            <person name="Lin M."/>
            <person name="Huang H."/>
            <person name="Deng H."/>
            <person name="Wang Z.W."/>
            <person name="Zhu S.L."/>
            <person name="Zhao X."/>
            <person name="Deng C."/>
            <person name="Niu S.C."/>
            <person name="Huang J."/>
            <person name="Wang M."/>
            <person name="Liu G.H."/>
            <person name="Yang H.J."/>
            <person name="Xiao X.J."/>
            <person name="Hsiao Y.Y."/>
            <person name="Wu W.L."/>
            <person name="Chen Y.Y."/>
            <person name="Mitsuda N."/>
            <person name="Ohme-Takagi M."/>
            <person name="Luo Y.B."/>
            <person name="Van de Peer Y."/>
            <person name="Liu Z.J."/>
        </authorList>
    </citation>
    <scope>NUCLEOTIDE SEQUENCE [LARGE SCALE GENOMIC DNA]</scope>
    <source>
        <tissue evidence="2">The whole plant</tissue>
    </source>
</reference>
<dbReference type="GO" id="GO:0006796">
    <property type="term" value="P:phosphate-containing compound metabolic process"/>
    <property type="evidence" value="ECO:0007669"/>
    <property type="project" value="InterPro"/>
</dbReference>
<reference evidence="2 3" key="2">
    <citation type="journal article" date="2017" name="Nature">
        <title>The Apostasia genome and the evolution of orchids.</title>
        <authorList>
            <person name="Zhang G.Q."/>
            <person name="Liu K.W."/>
            <person name="Li Z."/>
            <person name="Lohaus R."/>
            <person name="Hsiao Y.Y."/>
            <person name="Niu S.C."/>
            <person name="Wang J.Y."/>
            <person name="Lin Y.C."/>
            <person name="Xu Q."/>
            <person name="Chen L.J."/>
            <person name="Yoshida K."/>
            <person name="Fujiwara S."/>
            <person name="Wang Z.W."/>
            <person name="Zhang Y.Q."/>
            <person name="Mitsuda N."/>
            <person name="Wang M."/>
            <person name="Liu G.H."/>
            <person name="Pecoraro L."/>
            <person name="Huang H.X."/>
            <person name="Xiao X.J."/>
            <person name="Lin M."/>
            <person name="Wu X.Y."/>
            <person name="Wu W.L."/>
            <person name="Chen Y.Y."/>
            <person name="Chang S.B."/>
            <person name="Sakamoto S."/>
            <person name="Ohme-Takagi M."/>
            <person name="Yagi M."/>
            <person name="Zeng S.J."/>
            <person name="Shen C.Y."/>
            <person name="Yeh C.M."/>
            <person name="Luo Y.B."/>
            <person name="Tsai W.C."/>
            <person name="Van de Peer Y."/>
            <person name="Liu Z.J."/>
        </authorList>
    </citation>
    <scope>NUCLEOTIDE SEQUENCE [LARGE SCALE GENOMIC DNA]</scope>
    <source>
        <tissue evidence="2">The whole plant</tissue>
    </source>
</reference>
<dbReference type="AlphaFoldDB" id="A0A2I0VD97"/>
<dbReference type="EMBL" id="KZ503790">
    <property type="protein sequence ID" value="PKU61390.1"/>
    <property type="molecule type" value="Genomic_DNA"/>
</dbReference>
<dbReference type="Pfam" id="PF25240">
    <property type="entry name" value="PUB2_N"/>
    <property type="match status" value="1"/>
</dbReference>
<organism evidence="2 3">
    <name type="scientific">Dendrobium catenatum</name>
    <dbReference type="NCBI Taxonomy" id="906689"/>
    <lineage>
        <taxon>Eukaryota</taxon>
        <taxon>Viridiplantae</taxon>
        <taxon>Streptophyta</taxon>
        <taxon>Embryophyta</taxon>
        <taxon>Tracheophyta</taxon>
        <taxon>Spermatophyta</taxon>
        <taxon>Magnoliopsida</taxon>
        <taxon>Liliopsida</taxon>
        <taxon>Asparagales</taxon>
        <taxon>Orchidaceae</taxon>
        <taxon>Epidendroideae</taxon>
        <taxon>Malaxideae</taxon>
        <taxon>Dendrobiinae</taxon>
        <taxon>Dendrobium</taxon>
    </lineage>
</organism>